<evidence type="ECO:0000313" key="2">
    <source>
        <dbReference type="Proteomes" id="UP000000663"/>
    </source>
</evidence>
<name>Q0W251_METAR</name>
<sequence>MFLISMSASDVAMTMDEFVAYYKKNRGLVRSARAYDAAGGQWVQGEEIFRKSGAYTLIVIQFKNRHFLRVTVKPSLKVAYSPEVYRSAAFWVDKGVRLTYEEKAFLEGIGNEPMAMDEILRVIERSGFPGKEALLKKIRKAL</sequence>
<protein>
    <submittedName>
        <fullName evidence="1">Uncharacterized protein</fullName>
    </submittedName>
</protein>
<accession>Q0W251</accession>
<evidence type="ECO:0000313" key="1">
    <source>
        <dbReference type="EMBL" id="CAJ37542.1"/>
    </source>
</evidence>
<dbReference type="eggNOG" id="arCOG12556">
    <property type="taxonomic scope" value="Archaea"/>
</dbReference>
<dbReference type="Proteomes" id="UP000000663">
    <property type="component" value="Chromosome"/>
</dbReference>
<proteinExistence type="predicted"/>
<organism evidence="1 2">
    <name type="scientific">Methanocella arvoryzae (strain DSM 22066 / NBRC 105507 / MRE50)</name>
    <dbReference type="NCBI Taxonomy" id="351160"/>
    <lineage>
        <taxon>Archaea</taxon>
        <taxon>Methanobacteriati</taxon>
        <taxon>Methanobacteriota</taxon>
        <taxon>Stenosarchaea group</taxon>
        <taxon>Methanomicrobia</taxon>
        <taxon>Methanocellales</taxon>
        <taxon>Methanocellaceae</taxon>
        <taxon>Methanocella</taxon>
    </lineage>
</organism>
<dbReference type="AlphaFoldDB" id="Q0W251"/>
<dbReference type="KEGG" id="rci:RCIX2462"/>
<gene>
    <name evidence="1" type="ORF">RCIX2462</name>
</gene>
<reference evidence="1 2" key="1">
    <citation type="journal article" date="2006" name="Science">
        <title>Genome of rice cluster I archaea -- the key methane producers in the rice rhizosphere.</title>
        <authorList>
            <person name="Erkel C."/>
            <person name="Kube M."/>
            <person name="Reinhardt R."/>
            <person name="Liesack W."/>
        </authorList>
    </citation>
    <scope>NUCLEOTIDE SEQUENCE [LARGE SCALE GENOMIC DNA]</scope>
    <source>
        <strain evidence="2">DSM 22066 / NBRC 105507 / MRE50</strain>
    </source>
</reference>
<keyword evidence="2" id="KW-1185">Reference proteome</keyword>
<dbReference type="EMBL" id="AM114193">
    <property type="protein sequence ID" value="CAJ37542.1"/>
    <property type="molecule type" value="Genomic_DNA"/>
</dbReference>